<evidence type="ECO:0000313" key="3">
    <source>
        <dbReference type="EnsemblMetazoa" id="HelroP171645"/>
    </source>
</evidence>
<organism evidence="3 4">
    <name type="scientific">Helobdella robusta</name>
    <name type="common">Californian leech</name>
    <dbReference type="NCBI Taxonomy" id="6412"/>
    <lineage>
        <taxon>Eukaryota</taxon>
        <taxon>Metazoa</taxon>
        <taxon>Spiralia</taxon>
        <taxon>Lophotrochozoa</taxon>
        <taxon>Annelida</taxon>
        <taxon>Clitellata</taxon>
        <taxon>Hirudinea</taxon>
        <taxon>Rhynchobdellida</taxon>
        <taxon>Glossiphoniidae</taxon>
        <taxon>Helobdella</taxon>
    </lineage>
</organism>
<dbReference type="InParanoid" id="T1F4I3"/>
<name>T1F4I3_HELRO</name>
<dbReference type="CTD" id="20203732"/>
<dbReference type="EMBL" id="AMQM01003909">
    <property type="status" value="NOT_ANNOTATED_CDS"/>
    <property type="molecule type" value="Genomic_DNA"/>
</dbReference>
<accession>T1F4I3</accession>
<evidence type="ECO:0000313" key="2">
    <source>
        <dbReference type="EMBL" id="ESO05284.1"/>
    </source>
</evidence>
<reference evidence="2 4" key="2">
    <citation type="journal article" date="2013" name="Nature">
        <title>Insights into bilaterian evolution from three spiralian genomes.</title>
        <authorList>
            <person name="Simakov O."/>
            <person name="Marletaz F."/>
            <person name="Cho S.J."/>
            <person name="Edsinger-Gonzales E."/>
            <person name="Havlak P."/>
            <person name="Hellsten U."/>
            <person name="Kuo D.H."/>
            <person name="Larsson T."/>
            <person name="Lv J."/>
            <person name="Arendt D."/>
            <person name="Savage R."/>
            <person name="Osoegawa K."/>
            <person name="de Jong P."/>
            <person name="Grimwood J."/>
            <person name="Chapman J.A."/>
            <person name="Shapiro H."/>
            <person name="Aerts A."/>
            <person name="Otillar R.P."/>
            <person name="Terry A.Y."/>
            <person name="Boore J.L."/>
            <person name="Grigoriev I.V."/>
            <person name="Lindberg D.R."/>
            <person name="Seaver E.C."/>
            <person name="Weisblat D.A."/>
            <person name="Putnam N.H."/>
            <person name="Rokhsar D.S."/>
        </authorList>
    </citation>
    <scope>NUCLEOTIDE SEQUENCE</scope>
</reference>
<dbReference type="EnsemblMetazoa" id="HelroT171645">
    <property type="protein sequence ID" value="HelroP171645"/>
    <property type="gene ID" value="HelroG171645"/>
</dbReference>
<feature type="region of interest" description="Disordered" evidence="1">
    <location>
        <begin position="53"/>
        <end position="73"/>
    </location>
</feature>
<sequence length="191" mass="21527">MIQRAQHIQTNAGTNSRRYSYLKLHVRETLASLIIVHQLTCFQFKTMEPKKQAGRQAGMRASKQTSKQKTVSATPEIFPRLTNDAELFGATLCPPTTKWRACLKNYVPTVFILKHCNIFATAAHPSLCGGQGERKHEGHLLSNVMRRSALIPCSQLASHDELSLSFKRKFSSAISWQSRHPCMQHSCYGDL</sequence>
<reference evidence="3" key="3">
    <citation type="submission" date="2015-06" db="UniProtKB">
        <authorList>
            <consortium name="EnsemblMetazoa"/>
        </authorList>
    </citation>
    <scope>IDENTIFICATION</scope>
</reference>
<evidence type="ECO:0000313" key="4">
    <source>
        <dbReference type="Proteomes" id="UP000015101"/>
    </source>
</evidence>
<dbReference type="Proteomes" id="UP000015101">
    <property type="component" value="Unassembled WGS sequence"/>
</dbReference>
<dbReference type="HOGENOM" id="CLU_1422926_0_0_1"/>
<dbReference type="RefSeq" id="XP_009016599.1">
    <property type="nucleotide sequence ID" value="XM_009018351.1"/>
</dbReference>
<gene>
    <name evidence="3" type="primary">20203732</name>
    <name evidence="2" type="ORF">HELRODRAFT_171645</name>
</gene>
<protein>
    <submittedName>
        <fullName evidence="2 3">Uncharacterized protein</fullName>
    </submittedName>
</protein>
<dbReference type="GeneID" id="20203732"/>
<dbReference type="AlphaFoldDB" id="T1F4I3"/>
<dbReference type="KEGG" id="hro:HELRODRAFT_171645"/>
<evidence type="ECO:0000256" key="1">
    <source>
        <dbReference type="SAM" id="MobiDB-lite"/>
    </source>
</evidence>
<keyword evidence="4" id="KW-1185">Reference proteome</keyword>
<proteinExistence type="predicted"/>
<dbReference type="EMBL" id="KB096365">
    <property type="protein sequence ID" value="ESO05284.1"/>
    <property type="molecule type" value="Genomic_DNA"/>
</dbReference>
<reference evidence="4" key="1">
    <citation type="submission" date="2012-12" db="EMBL/GenBank/DDBJ databases">
        <authorList>
            <person name="Hellsten U."/>
            <person name="Grimwood J."/>
            <person name="Chapman J.A."/>
            <person name="Shapiro H."/>
            <person name="Aerts A."/>
            <person name="Otillar R.P."/>
            <person name="Terry A.Y."/>
            <person name="Boore J.L."/>
            <person name="Simakov O."/>
            <person name="Marletaz F."/>
            <person name="Cho S.-J."/>
            <person name="Edsinger-Gonzales E."/>
            <person name="Havlak P."/>
            <person name="Kuo D.-H."/>
            <person name="Larsson T."/>
            <person name="Lv J."/>
            <person name="Arendt D."/>
            <person name="Savage R."/>
            <person name="Osoegawa K."/>
            <person name="de Jong P."/>
            <person name="Lindberg D.R."/>
            <person name="Seaver E.C."/>
            <person name="Weisblat D.A."/>
            <person name="Putnam N.H."/>
            <person name="Grigoriev I.V."/>
            <person name="Rokhsar D.S."/>
        </authorList>
    </citation>
    <scope>NUCLEOTIDE SEQUENCE</scope>
</reference>
<feature type="compositionally biased region" description="Polar residues" evidence="1">
    <location>
        <begin position="62"/>
        <end position="73"/>
    </location>
</feature>